<dbReference type="InterPro" id="IPR000782">
    <property type="entry name" value="FAS1_domain"/>
</dbReference>
<dbReference type="Proteomes" id="UP000652761">
    <property type="component" value="Unassembled WGS sequence"/>
</dbReference>
<comment type="caution">
    <text evidence="4">The sequence shown here is derived from an EMBL/GenBank/DDBJ whole genome shotgun (WGS) entry which is preliminary data.</text>
</comment>
<organism evidence="4 5">
    <name type="scientific">Colocasia esculenta</name>
    <name type="common">Wild taro</name>
    <name type="synonym">Arum esculentum</name>
    <dbReference type="NCBI Taxonomy" id="4460"/>
    <lineage>
        <taxon>Eukaryota</taxon>
        <taxon>Viridiplantae</taxon>
        <taxon>Streptophyta</taxon>
        <taxon>Embryophyta</taxon>
        <taxon>Tracheophyta</taxon>
        <taxon>Spermatophyta</taxon>
        <taxon>Magnoliopsida</taxon>
        <taxon>Liliopsida</taxon>
        <taxon>Araceae</taxon>
        <taxon>Aroideae</taxon>
        <taxon>Colocasieae</taxon>
        <taxon>Colocasia</taxon>
    </lineage>
</organism>
<gene>
    <name evidence="4" type="ORF">Taro_028261</name>
</gene>
<dbReference type="PANTHER" id="PTHR36069">
    <property type="entry name" value="EXPRESSED PROTEIN-RELATED"/>
    <property type="match status" value="1"/>
</dbReference>
<evidence type="ECO:0000259" key="3">
    <source>
        <dbReference type="PROSITE" id="PS50213"/>
    </source>
</evidence>
<evidence type="ECO:0000313" key="4">
    <source>
        <dbReference type="EMBL" id="MQL95595.1"/>
    </source>
</evidence>
<dbReference type="SMR" id="A0A843VI31"/>
<proteinExistence type="inferred from homology"/>
<dbReference type="InterPro" id="IPR036378">
    <property type="entry name" value="FAS1_dom_sf"/>
</dbReference>
<dbReference type="SUPFAM" id="SSF82153">
    <property type="entry name" value="FAS1 domain"/>
    <property type="match status" value="1"/>
</dbReference>
<dbReference type="AlphaFoldDB" id="A0A843VI31"/>
<evidence type="ECO:0000313" key="5">
    <source>
        <dbReference type="Proteomes" id="UP000652761"/>
    </source>
</evidence>
<evidence type="ECO:0000256" key="2">
    <source>
        <dbReference type="SAM" id="SignalP"/>
    </source>
</evidence>
<dbReference type="OrthoDB" id="1934418at2759"/>
<dbReference type="EMBL" id="NMUH01001808">
    <property type="protein sequence ID" value="MQL95595.1"/>
    <property type="molecule type" value="Genomic_DNA"/>
</dbReference>
<dbReference type="PANTHER" id="PTHR36069:SF1">
    <property type="entry name" value="EXPRESSED PROTEIN"/>
    <property type="match status" value="1"/>
</dbReference>
<dbReference type="Pfam" id="PF02469">
    <property type="entry name" value="Fasciclin"/>
    <property type="match status" value="1"/>
</dbReference>
<dbReference type="InterPro" id="IPR053339">
    <property type="entry name" value="FAS1_domain_protein"/>
</dbReference>
<feature type="signal peptide" evidence="2">
    <location>
        <begin position="1"/>
        <end position="20"/>
    </location>
</feature>
<dbReference type="SMART" id="SM00554">
    <property type="entry name" value="FAS1"/>
    <property type="match status" value="1"/>
</dbReference>
<comment type="similarity">
    <text evidence="1">Belongs to the fasciclin-like AGP family.</text>
</comment>
<name>A0A843VI31_COLES</name>
<evidence type="ECO:0000256" key="1">
    <source>
        <dbReference type="ARBA" id="ARBA00007843"/>
    </source>
</evidence>
<accession>A0A843VI31</accession>
<feature type="domain" description="FAS1" evidence="3">
    <location>
        <begin position="27"/>
        <end position="160"/>
    </location>
</feature>
<reference evidence="4" key="1">
    <citation type="submission" date="2017-07" db="EMBL/GenBank/DDBJ databases">
        <title>Taro Niue Genome Assembly and Annotation.</title>
        <authorList>
            <person name="Atibalentja N."/>
            <person name="Keating K."/>
            <person name="Fields C.J."/>
        </authorList>
    </citation>
    <scope>NUCLEOTIDE SEQUENCE</scope>
    <source>
        <strain evidence="4">Niue_2</strain>
        <tissue evidence="4">Leaf</tissue>
    </source>
</reference>
<dbReference type="PROSITE" id="PS50213">
    <property type="entry name" value="FAS1"/>
    <property type="match status" value="1"/>
</dbReference>
<sequence>MASHFMISVASLVICPLILAASAPVEPHSMEEEMGNAVNEMQRKGYYSFAMLINMVQDSMEGQVTFLVPTDEALSETPPAEGRVLEFLQIHSIPAPLLYEDLRRLPDGTAIPTNQTGCMVTISSGGGNKVGLFLNGIELVQADVCVNGSSIRCHGINGVLSAMWTSECNMTDASKCPSTSCHAPAPKADSLDSLVNNGQRGRLGGTLLIYEDLLATITLLILLFF</sequence>
<feature type="chain" id="PRO_5032323152" description="FAS1 domain-containing protein" evidence="2">
    <location>
        <begin position="21"/>
        <end position="225"/>
    </location>
</feature>
<keyword evidence="5" id="KW-1185">Reference proteome</keyword>
<dbReference type="Gene3D" id="2.30.180.10">
    <property type="entry name" value="FAS1 domain"/>
    <property type="match status" value="1"/>
</dbReference>
<protein>
    <recommendedName>
        <fullName evidence="3">FAS1 domain-containing protein</fullName>
    </recommendedName>
</protein>
<keyword evidence="2" id="KW-0732">Signal</keyword>